<dbReference type="PIRSF" id="PIRSF039032">
    <property type="entry name" value="HigB-2"/>
    <property type="match status" value="1"/>
</dbReference>
<name>A0A0H5MFP5_YERIN</name>
<reference evidence="2" key="1">
    <citation type="submission" date="2015-03" db="EMBL/GenBank/DDBJ databases">
        <authorList>
            <consortium name="Pathogen Informatics"/>
        </authorList>
    </citation>
    <scope>NUCLEOTIDE SEQUENCE [LARGE SCALE GENOMIC DNA]</scope>
    <source>
        <strain evidence="2">R148</strain>
    </source>
</reference>
<proteinExistence type="predicted"/>
<sequence>MDAVFIELPPFERVRLDYLSDDDYRTLQTALMNNPTVGDVIQQTGGLRKMRFSEAKTGKGKRSGVRVIYYWWVERFQFLLFTIYSKGEMSDLTHSQRKTLSHLLQSRKSE</sequence>
<evidence type="ECO:0000313" key="1">
    <source>
        <dbReference type="EMBL" id="CRY55896.1"/>
    </source>
</evidence>
<evidence type="ECO:0000313" key="2">
    <source>
        <dbReference type="Proteomes" id="UP000043316"/>
    </source>
</evidence>
<organism evidence="1 2">
    <name type="scientific">Yersinia intermedia</name>
    <dbReference type="NCBI Taxonomy" id="631"/>
    <lineage>
        <taxon>Bacteria</taxon>
        <taxon>Pseudomonadati</taxon>
        <taxon>Pseudomonadota</taxon>
        <taxon>Gammaproteobacteria</taxon>
        <taxon>Enterobacterales</taxon>
        <taxon>Yersiniaceae</taxon>
        <taxon>Yersinia</taxon>
    </lineage>
</organism>
<accession>A0A0H5MFP5</accession>
<dbReference type="InterPro" id="IPR009387">
    <property type="entry name" value="HigB-2"/>
</dbReference>
<gene>
    <name evidence="1" type="ORF">ERS008476_02913</name>
</gene>
<evidence type="ECO:0008006" key="3">
    <source>
        <dbReference type="Google" id="ProtNLM"/>
    </source>
</evidence>
<protein>
    <recommendedName>
        <fullName evidence="3">Toxin</fullName>
    </recommendedName>
</protein>
<dbReference type="EMBL" id="CWJI01000009">
    <property type="protein sequence ID" value="CRY55896.1"/>
    <property type="molecule type" value="Genomic_DNA"/>
</dbReference>
<dbReference type="AlphaFoldDB" id="A0A0H5MFP5"/>
<dbReference type="Proteomes" id="UP000043316">
    <property type="component" value="Unassembled WGS sequence"/>
</dbReference>
<dbReference type="RefSeq" id="WP_053009903.1">
    <property type="nucleotide sequence ID" value="NZ_CWJI01000009.1"/>
</dbReference>